<proteinExistence type="predicted"/>
<evidence type="ECO:0000313" key="3">
    <source>
        <dbReference type="EMBL" id="OFD72187.1"/>
    </source>
</evidence>
<keyword evidence="1" id="KW-0238">DNA-binding</keyword>
<dbReference type="InterPro" id="IPR009061">
    <property type="entry name" value="DNA-bd_dom_put_sf"/>
</dbReference>
<dbReference type="Gene3D" id="1.10.1660.10">
    <property type="match status" value="1"/>
</dbReference>
<sequence length="262" mass="30845">MSKKEGYSIGEFSKRTGTSIRTLQYYDEIGLLKPEKNMSSGHRVYKDRDILALQKIVSLKVLGYSLEEIRVMLNVKSLNISLKETLQNQRVAFEEKKKQIEVSITAIERTIICLEEEEQVDSDILMSLINSIQKENEQRLWLEEYIPKEMVDGLYNKPEEEMIELDKEFVRLSKEVKRLFGKHVDDPEVQKLANQHMKATLKYVGEETMYSLSEEIEDIEEQYNKIMPSPYTVEEELWLNEVMEYYMIKNDLYSPKETDSSL</sequence>
<dbReference type="AlphaFoldDB" id="A0A1E8B0X6"/>
<dbReference type="GO" id="GO:0003700">
    <property type="term" value="F:DNA-binding transcription factor activity"/>
    <property type="evidence" value="ECO:0007669"/>
    <property type="project" value="InterPro"/>
</dbReference>
<dbReference type="Proteomes" id="UP000175706">
    <property type="component" value="Unassembled WGS sequence"/>
</dbReference>
<dbReference type="InterPro" id="IPR047057">
    <property type="entry name" value="MerR_fam"/>
</dbReference>
<gene>
    <name evidence="3" type="ORF">BWGOE8_49130</name>
</gene>
<protein>
    <submittedName>
        <fullName evidence="3">MerR family transcriptional regulator</fullName>
    </submittedName>
</protein>
<feature type="domain" description="HTH merR-type" evidence="2">
    <location>
        <begin position="6"/>
        <end position="75"/>
    </location>
</feature>
<dbReference type="PANTHER" id="PTHR30204:SF96">
    <property type="entry name" value="CHROMOSOME-ANCHORING PROTEIN RACA"/>
    <property type="match status" value="1"/>
</dbReference>
<name>A0A1E8B0X6_BACMY</name>
<organism evidence="3 4">
    <name type="scientific">Bacillus mycoides</name>
    <dbReference type="NCBI Taxonomy" id="1405"/>
    <lineage>
        <taxon>Bacteria</taxon>
        <taxon>Bacillati</taxon>
        <taxon>Bacillota</taxon>
        <taxon>Bacilli</taxon>
        <taxon>Bacillales</taxon>
        <taxon>Bacillaceae</taxon>
        <taxon>Bacillus</taxon>
        <taxon>Bacillus cereus group</taxon>
    </lineage>
</organism>
<dbReference type="Pfam" id="PF13411">
    <property type="entry name" value="MerR_1"/>
    <property type="match status" value="1"/>
</dbReference>
<dbReference type="CDD" id="cd01106">
    <property type="entry name" value="HTH_TipAL-Mta"/>
    <property type="match status" value="1"/>
</dbReference>
<dbReference type="InterPro" id="IPR000551">
    <property type="entry name" value="MerR-type_HTH_dom"/>
</dbReference>
<dbReference type="RefSeq" id="WP_070145293.1">
    <property type="nucleotide sequence ID" value="NZ_LXLT01000066.1"/>
</dbReference>
<dbReference type="PROSITE" id="PS50937">
    <property type="entry name" value="HTH_MERR_2"/>
    <property type="match status" value="1"/>
</dbReference>
<comment type="caution">
    <text evidence="3">The sequence shown here is derived from an EMBL/GenBank/DDBJ whole genome shotgun (WGS) entry which is preliminary data.</text>
</comment>
<dbReference type="PRINTS" id="PR00040">
    <property type="entry name" value="HTHMERR"/>
</dbReference>
<reference evidence="3 4" key="1">
    <citation type="submission" date="2016-05" db="EMBL/GenBank/DDBJ databases">
        <title>Bacillus thuringiensis and Bacillus weihenstephanensis as novel biocontrol agents of wilt causing Verticillium species.</title>
        <authorList>
            <person name="Hollensteiner J."/>
            <person name="Wemheuer F."/>
            <person name="Harting R."/>
            <person name="Kolarzyk A."/>
            <person name="Diaz-Valerio S."/>
            <person name="Poehlein A."/>
            <person name="Brzuszkiewicz E."/>
            <person name="Nesemann K."/>
            <person name="Braus-Stromeyer S."/>
            <person name="Braus G."/>
            <person name="Daniel R."/>
            <person name="Liesegang H."/>
        </authorList>
    </citation>
    <scope>NUCLEOTIDE SEQUENCE [LARGE SCALE GENOMIC DNA]</scope>
    <source>
        <strain evidence="3 4">GOE8</strain>
    </source>
</reference>
<dbReference type="Gene3D" id="6.10.250.360">
    <property type="match status" value="1"/>
</dbReference>
<dbReference type="SUPFAM" id="SSF46955">
    <property type="entry name" value="Putative DNA-binding domain"/>
    <property type="match status" value="1"/>
</dbReference>
<dbReference type="PANTHER" id="PTHR30204">
    <property type="entry name" value="REDOX-CYCLING DRUG-SENSING TRANSCRIPTIONAL ACTIVATOR SOXR"/>
    <property type="match status" value="1"/>
</dbReference>
<evidence type="ECO:0000313" key="4">
    <source>
        <dbReference type="Proteomes" id="UP000175706"/>
    </source>
</evidence>
<evidence type="ECO:0000256" key="1">
    <source>
        <dbReference type="ARBA" id="ARBA00023125"/>
    </source>
</evidence>
<dbReference type="SMART" id="SM00422">
    <property type="entry name" value="HTH_MERR"/>
    <property type="match status" value="1"/>
</dbReference>
<dbReference type="EMBL" id="LXLT01000066">
    <property type="protein sequence ID" value="OFD72187.1"/>
    <property type="molecule type" value="Genomic_DNA"/>
</dbReference>
<accession>A0A1E8B0X6</accession>
<evidence type="ECO:0000259" key="2">
    <source>
        <dbReference type="PROSITE" id="PS50937"/>
    </source>
</evidence>
<dbReference type="GO" id="GO:0003677">
    <property type="term" value="F:DNA binding"/>
    <property type="evidence" value="ECO:0007669"/>
    <property type="project" value="UniProtKB-KW"/>
</dbReference>
<dbReference type="PATRIC" id="fig|86662.25.peg.5040"/>